<comment type="caution">
    <text evidence="1">The sequence shown here is derived from an EMBL/GenBank/DDBJ whole genome shotgun (WGS) entry which is preliminary data.</text>
</comment>
<dbReference type="EMBL" id="VLKF01000001">
    <property type="protein sequence ID" value="TWH73813.1"/>
    <property type="molecule type" value="Genomic_DNA"/>
</dbReference>
<proteinExistence type="predicted"/>
<dbReference type="Proteomes" id="UP000321490">
    <property type="component" value="Unassembled WGS sequence"/>
</dbReference>
<gene>
    <name evidence="1" type="ORF">JD78_02337</name>
</gene>
<reference evidence="1 2" key="1">
    <citation type="submission" date="2019-07" db="EMBL/GenBank/DDBJ databases">
        <title>R&amp;d 2014.</title>
        <authorList>
            <person name="Klenk H.-P."/>
        </authorList>
    </citation>
    <scope>NUCLEOTIDE SEQUENCE [LARGE SCALE GENOMIC DNA]</scope>
    <source>
        <strain evidence="1 2">DSM 45764</strain>
    </source>
</reference>
<sequence>MRGLVETVRVDVGEPGGHRGQLGQLGAAGGAALEVRPDDGALVRGPRPQGVHAQLLPQGAVRLLLGHGSTPISSIASRSAFRP</sequence>
<dbReference type="AlphaFoldDB" id="A0A562ISV4"/>
<organism evidence="1 2">
    <name type="scientific">Modestobacter roseus</name>
    <dbReference type="NCBI Taxonomy" id="1181884"/>
    <lineage>
        <taxon>Bacteria</taxon>
        <taxon>Bacillati</taxon>
        <taxon>Actinomycetota</taxon>
        <taxon>Actinomycetes</taxon>
        <taxon>Geodermatophilales</taxon>
        <taxon>Geodermatophilaceae</taxon>
        <taxon>Modestobacter</taxon>
    </lineage>
</organism>
<protein>
    <submittedName>
        <fullName evidence="1">Uncharacterized protein</fullName>
    </submittedName>
</protein>
<keyword evidence="2" id="KW-1185">Reference proteome</keyword>
<evidence type="ECO:0000313" key="2">
    <source>
        <dbReference type="Proteomes" id="UP000321490"/>
    </source>
</evidence>
<accession>A0A562ISV4</accession>
<name>A0A562ISV4_9ACTN</name>
<evidence type="ECO:0000313" key="1">
    <source>
        <dbReference type="EMBL" id="TWH73813.1"/>
    </source>
</evidence>